<protein>
    <recommendedName>
        <fullName evidence="2">Tyr recombinase domain-containing protein</fullName>
    </recommendedName>
</protein>
<gene>
    <name evidence="3" type="ORF">HR15_08980</name>
</gene>
<sequence>MELLTKTNACGTREQLTWHVPRRSFGTMTLEAGIPMESIAGMMGYSSISSTQIYAQITDQKIWDMDRLMKPGKI</sequence>
<organism evidence="3 4">
    <name type="scientific">Porphyromonas gulae</name>
    <dbReference type="NCBI Taxonomy" id="111105"/>
    <lineage>
        <taxon>Bacteria</taxon>
        <taxon>Pseudomonadati</taxon>
        <taxon>Bacteroidota</taxon>
        <taxon>Bacteroidia</taxon>
        <taxon>Bacteroidales</taxon>
        <taxon>Porphyromonadaceae</taxon>
        <taxon>Porphyromonas</taxon>
    </lineage>
</organism>
<evidence type="ECO:0000313" key="4">
    <source>
        <dbReference type="Proteomes" id="UP000030146"/>
    </source>
</evidence>
<dbReference type="GO" id="GO:0006310">
    <property type="term" value="P:DNA recombination"/>
    <property type="evidence" value="ECO:0007669"/>
    <property type="project" value="UniProtKB-KW"/>
</dbReference>
<keyword evidence="4" id="KW-1185">Reference proteome</keyword>
<dbReference type="SUPFAM" id="SSF56349">
    <property type="entry name" value="DNA breaking-rejoining enzymes"/>
    <property type="match status" value="1"/>
</dbReference>
<comment type="caution">
    <text evidence="3">The sequence shown here is derived from an EMBL/GenBank/DDBJ whole genome shotgun (WGS) entry which is preliminary data.</text>
</comment>
<evidence type="ECO:0000259" key="2">
    <source>
        <dbReference type="Pfam" id="PF00589"/>
    </source>
</evidence>
<reference evidence="3 4" key="1">
    <citation type="submission" date="2014-08" db="EMBL/GenBank/DDBJ databases">
        <title>Porphyromonas gulae strain:COT-052_OH3439 Genome sequencing.</title>
        <authorList>
            <person name="Wallis C."/>
            <person name="Deusch O."/>
            <person name="O'Flynn C."/>
            <person name="Davis I."/>
            <person name="Jospin G."/>
            <person name="Darling A.E."/>
            <person name="Coil D.A."/>
            <person name="Alexiev A."/>
            <person name="Horsfall A."/>
            <person name="Kirkwood N."/>
            <person name="Harris S."/>
            <person name="Eisen J.A."/>
        </authorList>
    </citation>
    <scope>NUCLEOTIDE SEQUENCE [LARGE SCALE GENOMIC DNA]</scope>
    <source>
        <strain evidence="4">COT-052 OH3439</strain>
    </source>
</reference>
<dbReference type="Proteomes" id="UP000030146">
    <property type="component" value="Unassembled WGS sequence"/>
</dbReference>
<dbReference type="Pfam" id="PF00589">
    <property type="entry name" value="Phage_integrase"/>
    <property type="match status" value="1"/>
</dbReference>
<proteinExistence type="predicted"/>
<feature type="domain" description="Tyr recombinase" evidence="2">
    <location>
        <begin position="10"/>
        <end position="60"/>
    </location>
</feature>
<dbReference type="GO" id="GO:0015074">
    <property type="term" value="P:DNA integration"/>
    <property type="evidence" value="ECO:0007669"/>
    <property type="project" value="InterPro"/>
</dbReference>
<keyword evidence="1" id="KW-0233">DNA recombination</keyword>
<dbReference type="EMBL" id="JRAK01000120">
    <property type="protein sequence ID" value="KGN85865.1"/>
    <property type="molecule type" value="Genomic_DNA"/>
</dbReference>
<evidence type="ECO:0000256" key="1">
    <source>
        <dbReference type="ARBA" id="ARBA00023172"/>
    </source>
</evidence>
<dbReference type="InterPro" id="IPR013762">
    <property type="entry name" value="Integrase-like_cat_sf"/>
</dbReference>
<dbReference type="GO" id="GO:0003677">
    <property type="term" value="F:DNA binding"/>
    <property type="evidence" value="ECO:0007669"/>
    <property type="project" value="InterPro"/>
</dbReference>
<accession>A0A0A2F758</accession>
<dbReference type="AlphaFoldDB" id="A0A0A2F758"/>
<name>A0A0A2F758_9PORP</name>
<dbReference type="InterPro" id="IPR002104">
    <property type="entry name" value="Integrase_catalytic"/>
</dbReference>
<evidence type="ECO:0000313" key="3">
    <source>
        <dbReference type="EMBL" id="KGN85865.1"/>
    </source>
</evidence>
<dbReference type="InterPro" id="IPR011010">
    <property type="entry name" value="DNA_brk_join_enz"/>
</dbReference>
<dbReference type="Gene3D" id="1.10.443.10">
    <property type="entry name" value="Intergrase catalytic core"/>
    <property type="match status" value="1"/>
</dbReference>